<protein>
    <submittedName>
        <fullName evidence="4">DUF305 domain-containing protein</fullName>
    </submittedName>
</protein>
<accession>A0A5A7NS83</accession>
<organism evidence="4 5">
    <name type="scientific">Zafaria cholistanensis</name>
    <dbReference type="NCBI Taxonomy" id="1682741"/>
    <lineage>
        <taxon>Bacteria</taxon>
        <taxon>Bacillati</taxon>
        <taxon>Actinomycetota</taxon>
        <taxon>Actinomycetes</taxon>
        <taxon>Micrococcales</taxon>
        <taxon>Micrococcaceae</taxon>
        <taxon>Zafaria</taxon>
    </lineage>
</organism>
<evidence type="ECO:0000256" key="2">
    <source>
        <dbReference type="SAM" id="SignalP"/>
    </source>
</evidence>
<feature type="domain" description="DUF305" evidence="3">
    <location>
        <begin position="60"/>
        <end position="202"/>
    </location>
</feature>
<dbReference type="Proteomes" id="UP000325307">
    <property type="component" value="Unassembled WGS sequence"/>
</dbReference>
<reference evidence="4 5" key="1">
    <citation type="submission" date="2019-09" db="EMBL/GenBank/DDBJ databases">
        <title>Arthrobacter zafarii sp. nov., a moderately thermotolerant and halotolerant actinobacterium isolated from Cholistan desert soil of Pakistan.</title>
        <authorList>
            <person name="Amin A."/>
            <person name="Ahmed I."/>
            <person name="Khalid N."/>
            <person name="Schumann P."/>
            <person name="Busse H.J."/>
            <person name="Khan I.U."/>
            <person name="Li S."/>
            <person name="Li W.J."/>
        </authorList>
    </citation>
    <scope>NUCLEOTIDE SEQUENCE [LARGE SCALE GENOMIC DNA]</scope>
    <source>
        <strain evidence="4 5">NCCP-1664</strain>
    </source>
</reference>
<feature type="region of interest" description="Disordered" evidence="1">
    <location>
        <begin position="23"/>
        <end position="56"/>
    </location>
</feature>
<dbReference type="Gene3D" id="1.20.1260.10">
    <property type="match status" value="1"/>
</dbReference>
<dbReference type="RefSeq" id="WP_149957283.1">
    <property type="nucleotide sequence ID" value="NZ_BKDJ01000011.1"/>
</dbReference>
<dbReference type="PANTHER" id="PTHR36933">
    <property type="entry name" value="SLL0788 PROTEIN"/>
    <property type="match status" value="1"/>
</dbReference>
<feature type="chain" id="PRO_5022887542" evidence="2">
    <location>
        <begin position="24"/>
        <end position="206"/>
    </location>
</feature>
<feature type="signal peptide" evidence="2">
    <location>
        <begin position="1"/>
        <end position="23"/>
    </location>
</feature>
<dbReference type="InterPro" id="IPR012347">
    <property type="entry name" value="Ferritin-like"/>
</dbReference>
<evidence type="ECO:0000259" key="3">
    <source>
        <dbReference type="Pfam" id="PF03713"/>
    </source>
</evidence>
<evidence type="ECO:0000313" key="4">
    <source>
        <dbReference type="EMBL" id="GER23685.1"/>
    </source>
</evidence>
<name>A0A5A7NS83_9MICC</name>
<dbReference type="Pfam" id="PF03713">
    <property type="entry name" value="DUF305"/>
    <property type="match status" value="1"/>
</dbReference>
<feature type="compositionally biased region" description="Low complexity" evidence="1">
    <location>
        <begin position="23"/>
        <end position="34"/>
    </location>
</feature>
<evidence type="ECO:0000256" key="1">
    <source>
        <dbReference type="SAM" id="MobiDB-lite"/>
    </source>
</evidence>
<keyword evidence="5" id="KW-1185">Reference proteome</keyword>
<keyword evidence="2" id="KW-0732">Signal</keyword>
<dbReference type="OrthoDB" id="26872at2"/>
<comment type="caution">
    <text evidence="4">The sequence shown here is derived from an EMBL/GenBank/DDBJ whole genome shotgun (WGS) entry which is preliminary data.</text>
</comment>
<gene>
    <name evidence="4" type="ORF">NCCP1664_21800</name>
</gene>
<dbReference type="PROSITE" id="PS51257">
    <property type="entry name" value="PROKAR_LIPOPROTEIN"/>
    <property type="match status" value="1"/>
</dbReference>
<dbReference type="PANTHER" id="PTHR36933:SF1">
    <property type="entry name" value="SLL0788 PROTEIN"/>
    <property type="match status" value="1"/>
</dbReference>
<dbReference type="InterPro" id="IPR005183">
    <property type="entry name" value="DUF305_CopM-like"/>
</dbReference>
<sequence>MKRSALPASLLALAFALAGCAPGAQPGSSPDSPAGGSGMHTGHGSAPSSAPTAGDHSAADTMFAQMMIPHHQQAVEMSDAVLAKDGMDPRIIGLATGIKAAQGPEIEKMTGWLKAWGEPVAPGTAHHSMEGMMSGEDMAKLREAEGDAAAALFLTQMIAHHQGAVKMAEKEASEGSNPEAVDLARKIVEDQKAEIKTMEDMLPDYR</sequence>
<dbReference type="AlphaFoldDB" id="A0A5A7NS83"/>
<proteinExistence type="predicted"/>
<evidence type="ECO:0000313" key="5">
    <source>
        <dbReference type="Proteomes" id="UP000325307"/>
    </source>
</evidence>
<dbReference type="EMBL" id="BKDJ01000011">
    <property type="protein sequence ID" value="GER23685.1"/>
    <property type="molecule type" value="Genomic_DNA"/>
</dbReference>